<dbReference type="EMBL" id="QTSX02000768">
    <property type="protein sequence ID" value="KAJ9085341.1"/>
    <property type="molecule type" value="Genomic_DNA"/>
</dbReference>
<keyword evidence="2" id="KW-1185">Reference proteome</keyword>
<gene>
    <name evidence="1" type="ORF">DSO57_1014966</name>
</gene>
<comment type="caution">
    <text evidence="1">The sequence shown here is derived from an EMBL/GenBank/DDBJ whole genome shotgun (WGS) entry which is preliminary data.</text>
</comment>
<reference evidence="1" key="1">
    <citation type="submission" date="2022-04" db="EMBL/GenBank/DDBJ databases">
        <title>Genome of the entomopathogenic fungus Entomophthora muscae.</title>
        <authorList>
            <person name="Elya C."/>
            <person name="Lovett B.R."/>
            <person name="Lee E."/>
            <person name="Macias A.M."/>
            <person name="Hajek A.E."/>
            <person name="De Bivort B.L."/>
            <person name="Kasson M.T."/>
            <person name="De Fine Licht H.H."/>
            <person name="Stajich J.E."/>
        </authorList>
    </citation>
    <scope>NUCLEOTIDE SEQUENCE</scope>
    <source>
        <strain evidence="1">Berkeley</strain>
    </source>
</reference>
<evidence type="ECO:0000313" key="1">
    <source>
        <dbReference type="EMBL" id="KAJ9085341.1"/>
    </source>
</evidence>
<organism evidence="1 2">
    <name type="scientific">Entomophthora muscae</name>
    <dbReference type="NCBI Taxonomy" id="34485"/>
    <lineage>
        <taxon>Eukaryota</taxon>
        <taxon>Fungi</taxon>
        <taxon>Fungi incertae sedis</taxon>
        <taxon>Zoopagomycota</taxon>
        <taxon>Entomophthoromycotina</taxon>
        <taxon>Entomophthoromycetes</taxon>
        <taxon>Entomophthorales</taxon>
        <taxon>Entomophthoraceae</taxon>
        <taxon>Entomophthora</taxon>
    </lineage>
</organism>
<protein>
    <submittedName>
        <fullName evidence="1">Uncharacterized protein</fullName>
    </submittedName>
</protein>
<name>A0ACC2UF43_9FUNG</name>
<accession>A0ACC2UF43</accession>
<evidence type="ECO:0000313" key="2">
    <source>
        <dbReference type="Proteomes" id="UP001165960"/>
    </source>
</evidence>
<dbReference type="Proteomes" id="UP001165960">
    <property type="component" value="Unassembled WGS sequence"/>
</dbReference>
<proteinExistence type="predicted"/>
<sequence>MPVVSATESFLVMLQHFVPAKSLVGKSEELPLASINCDHLVLHEAVQEMIKRYFQEHPAFLAAVCTTEEKQDPAEVENFAANKSASGYFLFYSSINNGQCCVLRRSTDTQRGILTLGLDLY</sequence>